<dbReference type="InterPro" id="IPR001173">
    <property type="entry name" value="Glyco_trans_2-like"/>
</dbReference>
<sequence length="528" mass="61099">MLTIVIPSKNEVFLRKTILDVLKKATGEIEVLPVLDGYEPPKTELVTDPRVRYIRLPAQPYSQKRHGINLAISQAKGNYVMSLDAHCMMAKGFDEQLAKDHQPKWVQIPRRNRLDAIKWSLQPQSDSRPPIDYEYIMFPPLVKDHALHGFKWDERTLKNWDIPIDDTIQFQGSCWFMTKRWFKKMGFMQVEGYTGWGQEAEEISMTTWKNGGRVVTNKNTWYAHLHKGPVHGRMYHLSREENRRSYAYSYNKWLVENKDFFISIIEKFAPLPGWPKDWERRLWPKDAATSTTSVTTTLPSGTTIISNTLKKTDMPKTANKSNTTVIYISSNTEKPEFEQNVRKLLRENCGDIPIISVSRKPIKFGKNISVGNVPVCESTNLRQLLRGLEAAKTEYAIIAKDDFAYPPEYFALTPPSNDHLYRYENIWALGDKFWQKGYSEYAQMGNRKYWIGLIKNALKGHRGWNEIAVPILFDPSEPLSWTSDNAVINFKSTSGLRKFPTVRRNFLPKRALPFWGHALELKMKMGLG</sequence>
<evidence type="ECO:0000313" key="3">
    <source>
        <dbReference type="Proteomes" id="UP000034097"/>
    </source>
</evidence>
<protein>
    <recommendedName>
        <fullName evidence="1">Glycosyltransferase 2-like domain-containing protein</fullName>
    </recommendedName>
</protein>
<dbReference type="Gene3D" id="3.90.550.10">
    <property type="entry name" value="Spore Coat Polysaccharide Biosynthesis Protein SpsA, Chain A"/>
    <property type="match status" value="1"/>
</dbReference>
<evidence type="ECO:0000313" key="2">
    <source>
        <dbReference type="EMBL" id="KKT37764.1"/>
    </source>
</evidence>
<reference evidence="2 3" key="1">
    <citation type="journal article" date="2015" name="Nature">
        <title>rRNA introns, odd ribosomes, and small enigmatic genomes across a large radiation of phyla.</title>
        <authorList>
            <person name="Brown C.T."/>
            <person name="Hug L.A."/>
            <person name="Thomas B.C."/>
            <person name="Sharon I."/>
            <person name="Castelle C.J."/>
            <person name="Singh A."/>
            <person name="Wilkins M.J."/>
            <person name="Williams K.H."/>
            <person name="Banfield J.F."/>
        </authorList>
    </citation>
    <scope>NUCLEOTIDE SEQUENCE [LARGE SCALE GENOMIC DNA]</scope>
</reference>
<dbReference type="InterPro" id="IPR029044">
    <property type="entry name" value="Nucleotide-diphossugar_trans"/>
</dbReference>
<dbReference type="Proteomes" id="UP000034097">
    <property type="component" value="Unassembled WGS sequence"/>
</dbReference>
<feature type="domain" description="Glycosyltransferase 2-like" evidence="1">
    <location>
        <begin position="3"/>
        <end position="101"/>
    </location>
</feature>
<dbReference type="AlphaFoldDB" id="A0A0G1JQQ6"/>
<accession>A0A0G1JQQ6</accession>
<organism evidence="2 3">
    <name type="scientific">Candidatus Collierbacteria bacterium GW2011_GWF1_44_12</name>
    <dbReference type="NCBI Taxonomy" id="1618402"/>
    <lineage>
        <taxon>Bacteria</taxon>
        <taxon>Candidatus Collieribacteriota</taxon>
    </lineage>
</organism>
<comment type="caution">
    <text evidence="2">The sequence shown here is derived from an EMBL/GenBank/DDBJ whole genome shotgun (WGS) entry which is preliminary data.</text>
</comment>
<evidence type="ECO:0000259" key="1">
    <source>
        <dbReference type="Pfam" id="PF00535"/>
    </source>
</evidence>
<name>A0A0G1JQQ6_9BACT</name>
<dbReference type="Pfam" id="PF00535">
    <property type="entry name" value="Glycos_transf_2"/>
    <property type="match status" value="1"/>
</dbReference>
<dbReference type="SUPFAM" id="SSF53448">
    <property type="entry name" value="Nucleotide-diphospho-sugar transferases"/>
    <property type="match status" value="1"/>
</dbReference>
<proteinExistence type="predicted"/>
<gene>
    <name evidence="2" type="ORF">UW26_C0025G0003</name>
</gene>
<dbReference type="EMBL" id="LCHQ01000025">
    <property type="protein sequence ID" value="KKT37764.1"/>
    <property type="molecule type" value="Genomic_DNA"/>
</dbReference>